<sequence>YSPTKCTGSLIKKTVQGGVQLSLTIVDTPGLGDVVDNSKLHDKVSVIPLIAKADTLTPEECHLFKKQIMKEIQEHKIKIYEFPDVDKDDDNKLVQKIKEKMPLAVVGSNVVIEVNSKKVRGRQYPWGVAEVENGEHCDFCRYTNSFFYCSKDLTGVCTLNLHLWYCS</sequence>
<evidence type="ECO:0000313" key="2">
    <source>
        <dbReference type="Ensembl" id="ENSOABP00000068566.1"/>
    </source>
</evidence>
<dbReference type="SUPFAM" id="SSF52540">
    <property type="entry name" value="P-loop containing nucleoside triphosphate hydrolases"/>
    <property type="match status" value="1"/>
</dbReference>
<name>A0AAZ1XK24_OREAU</name>
<feature type="domain" description="Septin-type G" evidence="1">
    <location>
        <begin position="1"/>
        <end position="167"/>
    </location>
</feature>
<dbReference type="Pfam" id="PF00735">
    <property type="entry name" value="Septin"/>
    <property type="match status" value="1"/>
</dbReference>
<dbReference type="PANTHER" id="PTHR18884">
    <property type="entry name" value="SEPTIN"/>
    <property type="match status" value="1"/>
</dbReference>
<dbReference type="AlphaFoldDB" id="A0AAZ1XK24"/>
<dbReference type="Proteomes" id="UP000472276">
    <property type="component" value="Unassembled WGS sequence"/>
</dbReference>
<accession>A0AAZ1XK24</accession>
<dbReference type="PROSITE" id="PS51719">
    <property type="entry name" value="G_SEPTIN"/>
    <property type="match status" value="1"/>
</dbReference>
<dbReference type="Gene3D" id="3.40.50.300">
    <property type="entry name" value="P-loop containing nucleotide triphosphate hydrolases"/>
    <property type="match status" value="1"/>
</dbReference>
<evidence type="ECO:0000259" key="1">
    <source>
        <dbReference type="PROSITE" id="PS51719"/>
    </source>
</evidence>
<proteinExistence type="predicted"/>
<reference evidence="2" key="3">
    <citation type="submission" date="2025-09" db="UniProtKB">
        <authorList>
            <consortium name="Ensembl"/>
        </authorList>
    </citation>
    <scope>IDENTIFICATION</scope>
</reference>
<keyword evidence="3" id="KW-1185">Reference proteome</keyword>
<evidence type="ECO:0000313" key="3">
    <source>
        <dbReference type="Proteomes" id="UP000472276"/>
    </source>
</evidence>
<dbReference type="InterPro" id="IPR030379">
    <property type="entry name" value="G_SEPTIN_dom"/>
</dbReference>
<dbReference type="InterPro" id="IPR027417">
    <property type="entry name" value="P-loop_NTPase"/>
</dbReference>
<dbReference type="Ensembl" id="ENSOABT00000073587.1">
    <property type="protein sequence ID" value="ENSOABP00000068566.1"/>
    <property type="gene ID" value="ENSOABG00000030940.1"/>
</dbReference>
<organism evidence="2 3">
    <name type="scientific">Oreochromis aureus</name>
    <name type="common">Israeli tilapia</name>
    <name type="synonym">Chromis aureus</name>
    <dbReference type="NCBI Taxonomy" id="47969"/>
    <lineage>
        <taxon>Eukaryota</taxon>
        <taxon>Metazoa</taxon>
        <taxon>Chordata</taxon>
        <taxon>Craniata</taxon>
        <taxon>Vertebrata</taxon>
        <taxon>Euteleostomi</taxon>
        <taxon>Actinopterygii</taxon>
        <taxon>Neopterygii</taxon>
        <taxon>Teleostei</taxon>
        <taxon>Neoteleostei</taxon>
        <taxon>Acanthomorphata</taxon>
        <taxon>Ovalentaria</taxon>
        <taxon>Cichlomorphae</taxon>
        <taxon>Cichliformes</taxon>
        <taxon>Cichlidae</taxon>
        <taxon>African cichlids</taxon>
        <taxon>Pseudocrenilabrinae</taxon>
        <taxon>Oreochromini</taxon>
        <taxon>Oreochromis</taxon>
    </lineage>
</organism>
<protein>
    <recommendedName>
        <fullName evidence="1">Septin-type G domain-containing protein</fullName>
    </recommendedName>
</protein>
<reference evidence="2" key="2">
    <citation type="submission" date="2025-08" db="UniProtKB">
        <authorList>
            <consortium name="Ensembl"/>
        </authorList>
    </citation>
    <scope>IDENTIFICATION</scope>
</reference>
<reference evidence="3" key="1">
    <citation type="submission" date="2020-03" db="EMBL/GenBank/DDBJ databases">
        <title>Evolution of repeat sequences and sex chromosomes of tilapia species revealed by chromosome-level genomes.</title>
        <authorList>
            <person name="Xu L."/>
            <person name="Tao W."/>
            <person name="Wang D."/>
            <person name="Zhou Q."/>
        </authorList>
    </citation>
    <scope>NUCLEOTIDE SEQUENCE [LARGE SCALE GENOMIC DNA]</scope>
    <source>
        <strain evidence="3">Israel</strain>
    </source>
</reference>
<dbReference type="GO" id="GO:0005525">
    <property type="term" value="F:GTP binding"/>
    <property type="evidence" value="ECO:0007669"/>
    <property type="project" value="InterPro"/>
</dbReference>